<dbReference type="EMBL" id="LNAM01000152">
    <property type="protein sequence ID" value="KSV59132.1"/>
    <property type="molecule type" value="Genomic_DNA"/>
</dbReference>
<accession>A0A0V8QF85</accession>
<dbReference type="RefSeq" id="WP_058352603.1">
    <property type="nucleotide sequence ID" value="NZ_CABMMD010000152.1"/>
</dbReference>
<reference evidence="1 2" key="1">
    <citation type="submission" date="2015-11" db="EMBL/GenBank/DDBJ databases">
        <title>Butyribacter intestini gen. nov., sp. nov., a butyric acid-producing bacterium of the family Lachnospiraceae isolated from the human faeces.</title>
        <authorList>
            <person name="Zou Y."/>
            <person name="Xue W."/>
            <person name="Luo G."/>
            <person name="Lv M."/>
        </authorList>
    </citation>
    <scope>NUCLEOTIDE SEQUENCE [LARGE SCALE GENOMIC DNA]</scope>
    <source>
        <strain evidence="1 2">ACET-33324</strain>
    </source>
</reference>
<sequence>MHKYSKEDIDLGGVIRRVLKLNPNVSELSLGYNFKDYLYELGFVDIRSVTKKLLSPMGINEILHLFSWATKQGFVNVITDAIPVIFGSASCTIRLISNVSNPDSQQPKLPFYIEDAIGYFKSFIVIDRLVSFKAGDGKTLLQIVKSIDIPCIIQVGYLLSGDYDYSKETNDWSYLDNLVLKYEQYDFINVNSIIGCYEDSVIMAYAKGLKSVEDYKKVINNGERCDSSVEPEKCTTNLSSF</sequence>
<proteinExistence type="predicted"/>
<evidence type="ECO:0000313" key="2">
    <source>
        <dbReference type="Proteomes" id="UP000054874"/>
    </source>
</evidence>
<comment type="caution">
    <text evidence="1">The sequence shown here is derived from an EMBL/GenBank/DDBJ whole genome shotgun (WGS) entry which is preliminary data.</text>
</comment>
<dbReference type="Proteomes" id="UP000054874">
    <property type="component" value="Unassembled WGS sequence"/>
</dbReference>
<protein>
    <submittedName>
        <fullName evidence="1">Uncharacterized protein</fullName>
    </submittedName>
</protein>
<evidence type="ECO:0000313" key="1">
    <source>
        <dbReference type="EMBL" id="KSV59132.1"/>
    </source>
</evidence>
<dbReference type="AlphaFoldDB" id="A0A0V8QF85"/>
<gene>
    <name evidence="1" type="ORF">ASU35_10250</name>
</gene>
<organism evidence="1 2">
    <name type="scientific">Acetivibrio ethanolgignens</name>
    <dbReference type="NCBI Taxonomy" id="290052"/>
    <lineage>
        <taxon>Bacteria</taxon>
        <taxon>Bacillati</taxon>
        <taxon>Bacillota</taxon>
        <taxon>Clostridia</taxon>
        <taxon>Eubacteriales</taxon>
        <taxon>Oscillospiraceae</taxon>
        <taxon>Acetivibrio</taxon>
    </lineage>
</organism>
<name>A0A0V8QF85_9FIRM</name>
<keyword evidence="2" id="KW-1185">Reference proteome</keyword>